<reference evidence="11" key="1">
    <citation type="submission" date="2020-06" db="EMBL/GenBank/DDBJ databases">
        <title>WGS assembly of Ceratodon purpureus strain R40.</title>
        <authorList>
            <person name="Carey S.B."/>
            <person name="Jenkins J."/>
            <person name="Shu S."/>
            <person name="Lovell J.T."/>
            <person name="Sreedasyam A."/>
            <person name="Maumus F."/>
            <person name="Tiley G.P."/>
            <person name="Fernandez-Pozo N."/>
            <person name="Barry K."/>
            <person name="Chen C."/>
            <person name="Wang M."/>
            <person name="Lipzen A."/>
            <person name="Daum C."/>
            <person name="Saski C.A."/>
            <person name="Payton A.C."/>
            <person name="Mcbreen J.C."/>
            <person name="Conrad R.E."/>
            <person name="Kollar L.M."/>
            <person name="Olsson S."/>
            <person name="Huttunen S."/>
            <person name="Landis J.B."/>
            <person name="Wickett N.J."/>
            <person name="Johnson M.G."/>
            <person name="Rensing S.A."/>
            <person name="Grimwood J."/>
            <person name="Schmutz J."/>
            <person name="Mcdaniel S.F."/>
        </authorList>
    </citation>
    <scope>NUCLEOTIDE SEQUENCE</scope>
    <source>
        <strain evidence="11">R40</strain>
    </source>
</reference>
<feature type="region of interest" description="Disordered" evidence="9">
    <location>
        <begin position="196"/>
        <end position="226"/>
    </location>
</feature>
<feature type="compositionally biased region" description="Low complexity" evidence="9">
    <location>
        <begin position="202"/>
        <end position="211"/>
    </location>
</feature>
<keyword evidence="5 8" id="KW-0863">Zinc-finger</keyword>
<dbReference type="EC" id="2.3.2.27" evidence="2"/>
<dbReference type="EMBL" id="CM026421">
    <property type="protein sequence ID" value="KAG0590962.1"/>
    <property type="molecule type" value="Genomic_DNA"/>
</dbReference>
<dbReference type="FunFam" id="3.30.40.10:FF:000828">
    <property type="entry name" value="E3 ubiquitin-protein ligase At3g02290 family"/>
    <property type="match status" value="1"/>
</dbReference>
<evidence type="ECO:0000256" key="4">
    <source>
        <dbReference type="ARBA" id="ARBA00022723"/>
    </source>
</evidence>
<dbReference type="PANTHER" id="PTHR46463">
    <property type="entry name" value="ZINC FINGER, RING/FYVE/PHD-TYPE"/>
    <property type="match status" value="1"/>
</dbReference>
<dbReference type="Gene3D" id="3.30.40.10">
    <property type="entry name" value="Zinc/RING finger domain, C3HC4 (zinc finger)"/>
    <property type="match status" value="1"/>
</dbReference>
<comment type="catalytic activity">
    <reaction evidence="1">
        <text>S-ubiquitinyl-[E2 ubiquitin-conjugating enzyme]-L-cysteine + [acceptor protein]-L-lysine = [E2 ubiquitin-conjugating enzyme]-L-cysteine + N(6)-ubiquitinyl-[acceptor protein]-L-lysine.</text>
        <dbReference type="EC" id="2.3.2.27"/>
    </reaction>
</comment>
<dbReference type="Proteomes" id="UP000822688">
    <property type="component" value="Chromosome 1"/>
</dbReference>
<dbReference type="GO" id="GO:0008270">
    <property type="term" value="F:zinc ion binding"/>
    <property type="evidence" value="ECO:0007669"/>
    <property type="project" value="UniProtKB-KW"/>
</dbReference>
<name>A0A8T0J6W9_CERPU</name>
<evidence type="ECO:0000256" key="8">
    <source>
        <dbReference type="PROSITE-ProRule" id="PRU00175"/>
    </source>
</evidence>
<feature type="domain" description="RING-type" evidence="10">
    <location>
        <begin position="20"/>
        <end position="60"/>
    </location>
</feature>
<accession>A0A8T0J6W9</accession>
<gene>
    <name evidence="11" type="ORF">KC19_1G139000</name>
</gene>
<keyword evidence="12" id="KW-1185">Reference proteome</keyword>
<keyword evidence="7" id="KW-0862">Zinc</keyword>
<dbReference type="GO" id="GO:0061630">
    <property type="term" value="F:ubiquitin protein ligase activity"/>
    <property type="evidence" value="ECO:0007669"/>
    <property type="project" value="UniProtKB-EC"/>
</dbReference>
<keyword evidence="3" id="KW-0808">Transferase</keyword>
<dbReference type="Pfam" id="PF13639">
    <property type="entry name" value="zf-RING_2"/>
    <property type="match status" value="1"/>
</dbReference>
<evidence type="ECO:0000313" key="12">
    <source>
        <dbReference type="Proteomes" id="UP000822688"/>
    </source>
</evidence>
<dbReference type="AlphaFoldDB" id="A0A8T0J6W9"/>
<feature type="compositionally biased region" description="Basic and acidic residues" evidence="9">
    <location>
        <begin position="284"/>
        <end position="293"/>
    </location>
</feature>
<evidence type="ECO:0000256" key="7">
    <source>
        <dbReference type="ARBA" id="ARBA00022833"/>
    </source>
</evidence>
<proteinExistence type="predicted"/>
<evidence type="ECO:0000313" key="11">
    <source>
        <dbReference type="EMBL" id="KAG0590962.1"/>
    </source>
</evidence>
<dbReference type="CDD" id="cd23122">
    <property type="entry name" value="RING-H2_RHF2A"/>
    <property type="match status" value="1"/>
</dbReference>
<dbReference type="InterPro" id="IPR001841">
    <property type="entry name" value="Znf_RING"/>
</dbReference>
<organism evidence="11 12">
    <name type="scientific">Ceratodon purpureus</name>
    <name type="common">Fire moss</name>
    <name type="synonym">Dicranum purpureum</name>
    <dbReference type="NCBI Taxonomy" id="3225"/>
    <lineage>
        <taxon>Eukaryota</taxon>
        <taxon>Viridiplantae</taxon>
        <taxon>Streptophyta</taxon>
        <taxon>Embryophyta</taxon>
        <taxon>Bryophyta</taxon>
        <taxon>Bryophytina</taxon>
        <taxon>Bryopsida</taxon>
        <taxon>Dicranidae</taxon>
        <taxon>Pseudoditrichales</taxon>
        <taxon>Ditrichaceae</taxon>
        <taxon>Ceratodon</taxon>
    </lineage>
</organism>
<feature type="compositionally biased region" description="Low complexity" evidence="9">
    <location>
        <begin position="156"/>
        <end position="176"/>
    </location>
</feature>
<dbReference type="SUPFAM" id="SSF57850">
    <property type="entry name" value="RING/U-box"/>
    <property type="match status" value="1"/>
</dbReference>
<sequence length="352" mass="38233">MSSAAEFVEGGAQDPCDDACSICLESFCDDDPATVTSCKHEYHLQCILEWSQRSKECPMCWQPLSLKDPDSQELLKAVGRERALRRNKIQAAQIYHRSPVEEYEFDRFASYGDEDFIMQHLAAAAMGRAHQMGRREHIRFRPSTTAQGHPRFVLVSGSPAGAPSSPASSSPAASPPQTTNSEASLATVFTFPHYSAANRDGSSSNSPTQRSRSIDMEEHGTSSSESLDFKSRLFAASSRYKESLTKSTKGFRERLRTRGGLMQDIGARAREVSAGVVRAIERMSIEPATDRADGPNSPPGLPSGPMHHSPGHPPDRHDSGSASEESPRSDSAPTLPTASVTSTPELRSGSEH</sequence>
<evidence type="ECO:0000256" key="1">
    <source>
        <dbReference type="ARBA" id="ARBA00000900"/>
    </source>
</evidence>
<dbReference type="PROSITE" id="PS50089">
    <property type="entry name" value="ZF_RING_2"/>
    <property type="match status" value="1"/>
</dbReference>
<dbReference type="PANTHER" id="PTHR46463:SF78">
    <property type="entry name" value="RING-TYPE DOMAIN-CONTAINING PROTEIN"/>
    <property type="match status" value="1"/>
</dbReference>
<evidence type="ECO:0000256" key="6">
    <source>
        <dbReference type="ARBA" id="ARBA00022786"/>
    </source>
</evidence>
<evidence type="ECO:0000256" key="9">
    <source>
        <dbReference type="SAM" id="MobiDB-lite"/>
    </source>
</evidence>
<feature type="compositionally biased region" description="Polar residues" evidence="9">
    <location>
        <begin position="320"/>
        <end position="345"/>
    </location>
</feature>
<protein>
    <recommendedName>
        <fullName evidence="2">RING-type E3 ubiquitin transferase</fullName>
        <ecNumber evidence="2">2.3.2.27</ecNumber>
    </recommendedName>
</protein>
<keyword evidence="6" id="KW-0833">Ubl conjugation pathway</keyword>
<keyword evidence="4" id="KW-0479">Metal-binding</keyword>
<dbReference type="SMART" id="SM00184">
    <property type="entry name" value="RING"/>
    <property type="match status" value="1"/>
</dbReference>
<dbReference type="InterPro" id="IPR013083">
    <property type="entry name" value="Znf_RING/FYVE/PHD"/>
</dbReference>
<evidence type="ECO:0000256" key="3">
    <source>
        <dbReference type="ARBA" id="ARBA00022679"/>
    </source>
</evidence>
<evidence type="ECO:0000259" key="10">
    <source>
        <dbReference type="PROSITE" id="PS50089"/>
    </source>
</evidence>
<evidence type="ECO:0000256" key="2">
    <source>
        <dbReference type="ARBA" id="ARBA00012483"/>
    </source>
</evidence>
<evidence type="ECO:0000256" key="5">
    <source>
        <dbReference type="ARBA" id="ARBA00022771"/>
    </source>
</evidence>
<comment type="caution">
    <text evidence="11">The sequence shown here is derived from an EMBL/GenBank/DDBJ whole genome shotgun (WGS) entry which is preliminary data.</text>
</comment>
<feature type="region of interest" description="Disordered" evidence="9">
    <location>
        <begin position="141"/>
        <end position="180"/>
    </location>
</feature>
<feature type="region of interest" description="Disordered" evidence="9">
    <location>
        <begin position="284"/>
        <end position="352"/>
    </location>
</feature>